<dbReference type="InterPro" id="IPR032676">
    <property type="entry name" value="YkuD_2"/>
</dbReference>
<dbReference type="AlphaFoldDB" id="A0A1T5G2Q6"/>
<dbReference type="Proteomes" id="UP000191112">
    <property type="component" value="Unassembled WGS sequence"/>
</dbReference>
<reference evidence="1 2" key="1">
    <citation type="submission" date="2017-02" db="EMBL/GenBank/DDBJ databases">
        <authorList>
            <person name="Peterson S.W."/>
        </authorList>
    </citation>
    <scope>NUCLEOTIDE SEQUENCE [LARGE SCALE GENOMIC DNA]</scope>
    <source>
        <strain evidence="1 2">DSM 22323</strain>
    </source>
</reference>
<name>A0A1T5G2Q6_9FLAO</name>
<evidence type="ECO:0000313" key="2">
    <source>
        <dbReference type="Proteomes" id="UP000191112"/>
    </source>
</evidence>
<dbReference type="PANTHER" id="PTHR38477:SF1">
    <property type="entry name" value="MUREIN L,D-TRANSPEPTIDASE CATALYTIC DOMAIN FAMILY PROTEIN"/>
    <property type="match status" value="1"/>
</dbReference>
<dbReference type="EMBL" id="FUYZ01000009">
    <property type="protein sequence ID" value="SKC02599.1"/>
    <property type="molecule type" value="Genomic_DNA"/>
</dbReference>
<gene>
    <name evidence="1" type="ORF">SAMN05660477_02519</name>
</gene>
<dbReference type="PANTHER" id="PTHR38477">
    <property type="entry name" value="HYPOTHETICAL EXPORTED PROTEIN"/>
    <property type="match status" value="1"/>
</dbReference>
<dbReference type="Pfam" id="PF13645">
    <property type="entry name" value="YkuD_2"/>
    <property type="match status" value="1"/>
</dbReference>
<sequence length="261" mass="29352">MKRLPIFLCSVFLLGTSFYPNTKIETTSAKTEKTYKTVVVEKIKEENKTTTAETIYNSISFEGNDVLNFDVFNKAYLGFQNLKKSGALNEDARLLSICDFSLSSNKKRLWVIDVETKTVLFNSLVAHGKGTGEEFATNFSNTENSHQSSLGFYVTETTYNGDNGYSLRLVGMDKGYNDAAMKRAIVMHGADYVSEDFIKSEKRLGRSWGCPAVPRALAAPIIDRIKDKSCLFIYYPDQNYLSQSEWLKVAEPLSNEVLAKQ</sequence>
<dbReference type="STRING" id="619805.SAMN05660477_02519"/>
<dbReference type="RefSeq" id="WP_079667714.1">
    <property type="nucleotide sequence ID" value="NZ_FUYZ01000009.1"/>
</dbReference>
<evidence type="ECO:0000313" key="1">
    <source>
        <dbReference type="EMBL" id="SKC02599.1"/>
    </source>
</evidence>
<organism evidence="1 2">
    <name type="scientific">Soonwooa buanensis</name>
    <dbReference type="NCBI Taxonomy" id="619805"/>
    <lineage>
        <taxon>Bacteria</taxon>
        <taxon>Pseudomonadati</taxon>
        <taxon>Bacteroidota</taxon>
        <taxon>Flavobacteriia</taxon>
        <taxon>Flavobacteriales</taxon>
        <taxon>Weeksellaceae</taxon>
        <taxon>Chryseobacterium group</taxon>
        <taxon>Soonwooa</taxon>
    </lineage>
</organism>
<dbReference type="OrthoDB" id="9815195at2"/>
<proteinExistence type="predicted"/>
<keyword evidence="2" id="KW-1185">Reference proteome</keyword>
<protein>
    <submittedName>
        <fullName evidence="1">L,D-transpeptidase catalytic domain</fullName>
    </submittedName>
</protein>
<accession>A0A1T5G2Q6</accession>